<evidence type="ECO:0000256" key="3">
    <source>
        <dbReference type="ARBA" id="ARBA00022777"/>
    </source>
</evidence>
<evidence type="ECO:0000313" key="10">
    <source>
        <dbReference type="Proteomes" id="UP000464178"/>
    </source>
</evidence>
<dbReference type="InterPro" id="IPR017441">
    <property type="entry name" value="Protein_kinase_ATP_BS"/>
</dbReference>
<feature type="binding site" evidence="6">
    <location>
        <position position="105"/>
    </location>
    <ligand>
        <name>ATP</name>
        <dbReference type="ChEBI" id="CHEBI:30616"/>
    </ligand>
</feature>
<dbReference type="Gene3D" id="3.30.200.20">
    <property type="entry name" value="Phosphorylase Kinase, domain 1"/>
    <property type="match status" value="1"/>
</dbReference>
<evidence type="ECO:0000256" key="2">
    <source>
        <dbReference type="ARBA" id="ARBA00022741"/>
    </source>
</evidence>
<reference evidence="9 10" key="1">
    <citation type="submission" date="2019-05" db="EMBL/GenBank/DDBJ databases">
        <authorList>
            <consortium name="Science for Life Laboratories"/>
        </authorList>
    </citation>
    <scope>NUCLEOTIDE SEQUENCE [LARGE SCALE GENOMIC DNA]</scope>
    <source>
        <strain evidence="9">Soil9</strain>
    </source>
</reference>
<keyword evidence="9" id="KW-0723">Serine/threonine-protein kinase</keyword>
<evidence type="ECO:0000256" key="1">
    <source>
        <dbReference type="ARBA" id="ARBA00022679"/>
    </source>
</evidence>
<feature type="region of interest" description="Disordered" evidence="7">
    <location>
        <begin position="427"/>
        <end position="474"/>
    </location>
</feature>
<evidence type="ECO:0000256" key="6">
    <source>
        <dbReference type="PROSITE-ProRule" id="PRU10141"/>
    </source>
</evidence>
<evidence type="ECO:0000313" key="9">
    <source>
        <dbReference type="EMBL" id="VTR94828.1"/>
    </source>
</evidence>
<name>A0A6P2D0C8_9BACT</name>
<evidence type="ECO:0000256" key="7">
    <source>
        <dbReference type="SAM" id="MobiDB-lite"/>
    </source>
</evidence>
<dbReference type="PROSITE" id="PS00108">
    <property type="entry name" value="PROTEIN_KINASE_ST"/>
    <property type="match status" value="1"/>
</dbReference>
<dbReference type="KEGG" id="gms:SOIL9_28860"/>
<protein>
    <recommendedName>
        <fullName evidence="8">Protein kinase domain-containing protein</fullName>
    </recommendedName>
</protein>
<dbReference type="PROSITE" id="PS00107">
    <property type="entry name" value="PROTEIN_KINASE_ATP"/>
    <property type="match status" value="1"/>
</dbReference>
<sequence length="1218" mass="131691">MPALPVPASTAELLALIRGSGIHSPGAFDERLAEIRDLPDEPIRAAEVLVREGLLTRFQAKQFLAGRHKGFKLGQYVIQDVLGQGGMGSVYLAEHGALRRRVALKVLRSQRGLDQKVSIERFMREARAAAALDHPNIVRIHDVAQQGDVYYLALEFVEGRTLDQLLERGTPVAPSQAVGYIAQAAAGLQHAHEKGFVHRDIKPANLILASNGTVKILDMGLARSLRSEGDNLTEMLDKGAIVGTVDFLAPEQALGEGEIDVRADIYSLGATFYALVTGRPPFTGTTSQKLAQHQMKPPPDLSAEDRTFPPELAQIVSKMLAKKPEDRFQNPGEVIAALAPWLSDISEQKVVVGISASDQDSAARLRATLAEAATNRTKRTPKPAAAVEEPVPVKRRSGGKWIGIAALALIGIVGAVGYALWPPSKPQVVQRPDSTPGPVDPTPGPDNGTPGTGTQGNPSVPNPPRANPKVTITSGADGLRIQAAKYDALISKSDGNLSSFRVAGVEFLRTGASLSGGRTVAQGGYFYYEKAGHQGLVKLTEIQQPSANVVEAKNGSFTVRYEFTPNGLTVTANNATDDTVPYYLLFDSSSVYDVANEKGEQLSVPASRSPADPLDPKWRTTTWFSGRAAVKVTDQTEDAATKLWGPFSEFRSQVWESTAKTYNRVQFALEPIISAEVPKPVLTPGAVIVSRSGPARVVQTELYEATVDSDGCMPSIKIDGVEVLKANINVSRGVYFLPGYPLPFDIKQPSPATITAQCDKAAVQYDFFPNKMTWTVENRSDQGMPFFVVMDTSVTGVRNEKDEWAKTPLTKDAGAPEGAGWGTTTWFAGRAKMKFTGGSKVWGPWEGKYQVWEASLAPKEKRVITVELGLTDATEASKLGDLTGAKPALATDLTLDSPADYQVYQRKTKLQGAMVVRGRMRSAYDRLELRTTGKPLQGALPDQWREIPVADKARSFEATIPAPAGGWYKVEVRALKDGKVVGEMAVDHVGIGEVFVGAGQSNSTNCGQERIQQKSGMVSSFSGTGWQVGDDPQPGVHDNTSGGSYWPAFGDAMFEEYQVPIGIASTGHSGTSVNQWAPGGELCRWTAGRMTQLGPNGFRAVLWHQGESDVGMPPEEYTRKMTDLIRETRKVAGWEVPWFVAQVSYHNPNQVRFENSRAGQKKLWDSGIALEGPDTDTLTGDNRDEGGKGIHFSPKGLKAHGKMWAEKVAVYLDKELAK</sequence>
<dbReference type="Pfam" id="PF00069">
    <property type="entry name" value="Pkinase"/>
    <property type="match status" value="1"/>
</dbReference>
<dbReference type="Gene3D" id="1.10.510.10">
    <property type="entry name" value="Transferase(Phosphotransferase) domain 1"/>
    <property type="match status" value="1"/>
</dbReference>
<dbReference type="InterPro" id="IPR011009">
    <property type="entry name" value="Kinase-like_dom_sf"/>
</dbReference>
<accession>A0A6P2D0C8</accession>
<dbReference type="InterPro" id="IPR005181">
    <property type="entry name" value="SASA"/>
</dbReference>
<keyword evidence="5 6" id="KW-0067">ATP-binding</keyword>
<keyword evidence="4" id="KW-0378">Hydrolase</keyword>
<evidence type="ECO:0000256" key="4">
    <source>
        <dbReference type="ARBA" id="ARBA00022801"/>
    </source>
</evidence>
<feature type="domain" description="Protein kinase" evidence="8">
    <location>
        <begin position="76"/>
        <end position="342"/>
    </location>
</feature>
<dbReference type="SMART" id="SM00220">
    <property type="entry name" value="S_TKc"/>
    <property type="match status" value="1"/>
</dbReference>
<dbReference type="EMBL" id="LR593886">
    <property type="protein sequence ID" value="VTR94828.1"/>
    <property type="molecule type" value="Genomic_DNA"/>
</dbReference>
<organism evidence="9 10">
    <name type="scientific">Gemmata massiliana</name>
    <dbReference type="NCBI Taxonomy" id="1210884"/>
    <lineage>
        <taxon>Bacteria</taxon>
        <taxon>Pseudomonadati</taxon>
        <taxon>Planctomycetota</taxon>
        <taxon>Planctomycetia</taxon>
        <taxon>Gemmatales</taxon>
        <taxon>Gemmataceae</taxon>
        <taxon>Gemmata</taxon>
    </lineage>
</organism>
<dbReference type="PANTHER" id="PTHR43289">
    <property type="entry name" value="MITOGEN-ACTIVATED PROTEIN KINASE KINASE KINASE 20-RELATED"/>
    <property type="match status" value="1"/>
</dbReference>
<evidence type="ECO:0000259" key="8">
    <source>
        <dbReference type="PROSITE" id="PS50011"/>
    </source>
</evidence>
<dbReference type="RefSeq" id="WP_162669320.1">
    <property type="nucleotide sequence ID" value="NZ_LR593886.1"/>
</dbReference>
<dbReference type="GO" id="GO:0004674">
    <property type="term" value="F:protein serine/threonine kinase activity"/>
    <property type="evidence" value="ECO:0007669"/>
    <property type="project" value="UniProtKB-KW"/>
</dbReference>
<dbReference type="InterPro" id="IPR000719">
    <property type="entry name" value="Prot_kinase_dom"/>
</dbReference>
<keyword evidence="10" id="KW-1185">Reference proteome</keyword>
<dbReference type="SUPFAM" id="SSF56112">
    <property type="entry name" value="Protein kinase-like (PK-like)"/>
    <property type="match status" value="1"/>
</dbReference>
<dbReference type="InterPro" id="IPR008271">
    <property type="entry name" value="Ser/Thr_kinase_AS"/>
</dbReference>
<dbReference type="SUPFAM" id="SSF52266">
    <property type="entry name" value="SGNH hydrolase"/>
    <property type="match status" value="1"/>
</dbReference>
<proteinExistence type="predicted"/>
<dbReference type="GO" id="GO:0005524">
    <property type="term" value="F:ATP binding"/>
    <property type="evidence" value="ECO:0007669"/>
    <property type="project" value="UniProtKB-UniRule"/>
</dbReference>
<dbReference type="PANTHER" id="PTHR43289:SF6">
    <property type="entry name" value="SERINE_THREONINE-PROTEIN KINASE NEKL-3"/>
    <property type="match status" value="1"/>
</dbReference>
<keyword evidence="1" id="KW-0808">Transferase</keyword>
<dbReference type="CDD" id="cd14014">
    <property type="entry name" value="STKc_PknB_like"/>
    <property type="match status" value="1"/>
</dbReference>
<dbReference type="PROSITE" id="PS50011">
    <property type="entry name" value="PROTEIN_KINASE_DOM"/>
    <property type="match status" value="1"/>
</dbReference>
<keyword evidence="3 9" id="KW-0418">Kinase</keyword>
<dbReference type="GO" id="GO:0016788">
    <property type="term" value="F:hydrolase activity, acting on ester bonds"/>
    <property type="evidence" value="ECO:0007669"/>
    <property type="project" value="UniProtKB-ARBA"/>
</dbReference>
<dbReference type="Pfam" id="PF03629">
    <property type="entry name" value="SASA"/>
    <property type="match status" value="1"/>
</dbReference>
<evidence type="ECO:0000256" key="5">
    <source>
        <dbReference type="ARBA" id="ARBA00022840"/>
    </source>
</evidence>
<dbReference type="AlphaFoldDB" id="A0A6P2D0C8"/>
<keyword evidence="2 6" id="KW-0547">Nucleotide-binding</keyword>
<dbReference type="Proteomes" id="UP000464178">
    <property type="component" value="Chromosome"/>
</dbReference>
<dbReference type="Gene3D" id="3.40.50.1110">
    <property type="entry name" value="SGNH hydrolase"/>
    <property type="match status" value="1"/>
</dbReference>
<gene>
    <name evidence="9" type="ORF">SOIL9_28860</name>
</gene>
<dbReference type="InterPro" id="IPR036514">
    <property type="entry name" value="SGNH_hydro_sf"/>
</dbReference>